<keyword evidence="1" id="KW-1133">Transmembrane helix</keyword>
<organism evidence="2 3">
    <name type="scientific">Paenibacillus polysaccharolyticus</name>
    <dbReference type="NCBI Taxonomy" id="582692"/>
    <lineage>
        <taxon>Bacteria</taxon>
        <taxon>Bacillati</taxon>
        <taxon>Bacillota</taxon>
        <taxon>Bacilli</taxon>
        <taxon>Bacillales</taxon>
        <taxon>Paenibacillaceae</taxon>
        <taxon>Paenibacillus</taxon>
    </lineage>
</organism>
<keyword evidence="1" id="KW-0812">Transmembrane</keyword>
<feature type="transmembrane region" description="Helical" evidence="1">
    <location>
        <begin position="12"/>
        <end position="30"/>
    </location>
</feature>
<reference evidence="3" key="1">
    <citation type="submission" date="2016-10" db="EMBL/GenBank/DDBJ databases">
        <authorList>
            <person name="Varghese N."/>
            <person name="Submissions S."/>
        </authorList>
    </citation>
    <scope>NUCLEOTIDE SEQUENCE [LARGE SCALE GENOMIC DNA]</scope>
    <source>
        <strain evidence="3">BL9</strain>
    </source>
</reference>
<keyword evidence="1" id="KW-0472">Membrane</keyword>
<keyword evidence="3" id="KW-1185">Reference proteome</keyword>
<feature type="transmembrane region" description="Helical" evidence="1">
    <location>
        <begin position="42"/>
        <end position="65"/>
    </location>
</feature>
<feature type="transmembrane region" description="Helical" evidence="1">
    <location>
        <begin position="136"/>
        <end position="157"/>
    </location>
</feature>
<dbReference type="Proteomes" id="UP000198538">
    <property type="component" value="Unassembled WGS sequence"/>
</dbReference>
<name>A0A1G5FCA9_9BACL</name>
<dbReference type="AlphaFoldDB" id="A0A1G5FCA9"/>
<gene>
    <name evidence="2" type="ORF">SAMN05720606_104151</name>
</gene>
<dbReference type="STRING" id="582692.SAMN05720606_104151"/>
<protein>
    <submittedName>
        <fullName evidence="2">Uncharacterized protein</fullName>
    </submittedName>
</protein>
<accession>A0A1G5FCA9</accession>
<evidence type="ECO:0000256" key="1">
    <source>
        <dbReference type="SAM" id="Phobius"/>
    </source>
</evidence>
<dbReference type="RefSeq" id="WP_090917632.1">
    <property type="nucleotide sequence ID" value="NZ_FMVM01000004.1"/>
</dbReference>
<dbReference type="EMBL" id="FMVM01000004">
    <property type="protein sequence ID" value="SCY36771.1"/>
    <property type="molecule type" value="Genomic_DNA"/>
</dbReference>
<evidence type="ECO:0000313" key="2">
    <source>
        <dbReference type="EMBL" id="SCY36771.1"/>
    </source>
</evidence>
<evidence type="ECO:0000313" key="3">
    <source>
        <dbReference type="Proteomes" id="UP000198538"/>
    </source>
</evidence>
<sequence length="167" mass="19408">MKVIKRINKPYLIFLIWNVLMVFAVDGMTIKHEMGKGVSGNGNLGILALFPSVLTFLILCFWTAYVTKWWLYDQREYWGKWGNAAVSIVAAALCVLSVFWEIYIFEDLRVQLNGYTHDPESAVYRFGWLNQYTNTLYYNFPILLFGVSFAVIIGWVLELVQRLRSKS</sequence>
<feature type="transmembrane region" description="Helical" evidence="1">
    <location>
        <begin position="85"/>
        <end position="105"/>
    </location>
</feature>
<proteinExistence type="predicted"/>